<accession>A0A674MAP2</accession>
<dbReference type="Proteomes" id="UP000005226">
    <property type="component" value="Chromosome 15"/>
</dbReference>
<proteinExistence type="predicted"/>
<name>A0A674MAP2_TAKRU</name>
<dbReference type="AlphaFoldDB" id="A0A674MAP2"/>
<dbReference type="SUPFAM" id="SSF53098">
    <property type="entry name" value="Ribonuclease H-like"/>
    <property type="match status" value="1"/>
</dbReference>
<dbReference type="InterPro" id="IPR001584">
    <property type="entry name" value="Integrase_cat-core"/>
</dbReference>
<dbReference type="InterPro" id="IPR036397">
    <property type="entry name" value="RNaseH_sf"/>
</dbReference>
<reference evidence="2" key="3">
    <citation type="submission" date="2025-09" db="UniProtKB">
        <authorList>
            <consortium name="Ensembl"/>
        </authorList>
    </citation>
    <scope>IDENTIFICATION</scope>
</reference>
<dbReference type="InParanoid" id="A0A674MAP2"/>
<evidence type="ECO:0000313" key="2">
    <source>
        <dbReference type="Ensembl" id="ENSTRUP00000058476.1"/>
    </source>
</evidence>
<evidence type="ECO:0000259" key="1">
    <source>
        <dbReference type="PROSITE" id="PS50994"/>
    </source>
</evidence>
<dbReference type="Gene3D" id="3.30.420.10">
    <property type="entry name" value="Ribonuclease H-like superfamily/Ribonuclease H"/>
    <property type="match status" value="1"/>
</dbReference>
<dbReference type="GeneTree" id="ENSGT01000000220048"/>
<organism evidence="2 3">
    <name type="scientific">Takifugu rubripes</name>
    <name type="common">Japanese pufferfish</name>
    <name type="synonym">Fugu rubripes</name>
    <dbReference type="NCBI Taxonomy" id="31033"/>
    <lineage>
        <taxon>Eukaryota</taxon>
        <taxon>Metazoa</taxon>
        <taxon>Chordata</taxon>
        <taxon>Craniata</taxon>
        <taxon>Vertebrata</taxon>
        <taxon>Euteleostomi</taxon>
        <taxon>Actinopterygii</taxon>
        <taxon>Neopterygii</taxon>
        <taxon>Teleostei</taxon>
        <taxon>Neoteleostei</taxon>
        <taxon>Acanthomorphata</taxon>
        <taxon>Eupercaria</taxon>
        <taxon>Tetraodontiformes</taxon>
        <taxon>Tetradontoidea</taxon>
        <taxon>Tetraodontidae</taxon>
        <taxon>Takifugu</taxon>
    </lineage>
</organism>
<evidence type="ECO:0000313" key="3">
    <source>
        <dbReference type="Proteomes" id="UP000005226"/>
    </source>
</evidence>
<dbReference type="PANTHER" id="PTHR37984:SF15">
    <property type="entry name" value="INTEGRASE CATALYTIC DOMAIN-CONTAINING PROTEIN"/>
    <property type="match status" value="1"/>
</dbReference>
<dbReference type="GO" id="GO:0003676">
    <property type="term" value="F:nucleic acid binding"/>
    <property type="evidence" value="ECO:0007669"/>
    <property type="project" value="InterPro"/>
</dbReference>
<dbReference type="InterPro" id="IPR012337">
    <property type="entry name" value="RNaseH-like_sf"/>
</dbReference>
<sequence>MAHFVPLPKLPSAKEMAQLVIQYIFRLHGLPESVVSDRGPQFASVFWKEFCGHLGATACLSSGIHLQTNGQTERINRDLEMALQCMATWDPATWSTFLGWVEYAHNTLTSSATGMSLFQCVFGYQPPLFLAQAGEVSCPSAAAYARRCRRTWAQARPNLLRAGARYEAVANRHRNPAPRYRVGQRVWLSTRDLPLRGESRKMALRFVGPFPIVRVISPAAVRLRLQCACNPPSTFLGLSLPTRAPWSRIARPHFPRC</sequence>
<dbReference type="InterPro" id="IPR056924">
    <property type="entry name" value="SH3_Tf2-1"/>
</dbReference>
<reference evidence="2" key="2">
    <citation type="submission" date="2025-08" db="UniProtKB">
        <authorList>
            <consortium name="Ensembl"/>
        </authorList>
    </citation>
    <scope>IDENTIFICATION</scope>
</reference>
<dbReference type="PANTHER" id="PTHR37984">
    <property type="entry name" value="PROTEIN CBG26694"/>
    <property type="match status" value="1"/>
</dbReference>
<dbReference type="Pfam" id="PF24626">
    <property type="entry name" value="SH3_Tf2-1"/>
    <property type="match status" value="1"/>
</dbReference>
<dbReference type="GO" id="GO:0015074">
    <property type="term" value="P:DNA integration"/>
    <property type="evidence" value="ECO:0007669"/>
    <property type="project" value="InterPro"/>
</dbReference>
<keyword evidence="3" id="KW-1185">Reference proteome</keyword>
<dbReference type="PROSITE" id="PS50994">
    <property type="entry name" value="INTEGRASE"/>
    <property type="match status" value="1"/>
</dbReference>
<dbReference type="OMA" id="YLIWIEY"/>
<dbReference type="Ensembl" id="ENSTRUT00000058957.1">
    <property type="protein sequence ID" value="ENSTRUP00000058476.1"/>
    <property type="gene ID" value="ENSTRUG00000030446.1"/>
</dbReference>
<reference evidence="2 3" key="1">
    <citation type="journal article" date="2011" name="Genome Biol. Evol.">
        <title>Integration of the genetic map and genome assembly of fugu facilitates insights into distinct features of genome evolution in teleosts and mammals.</title>
        <authorList>
            <person name="Kai W."/>
            <person name="Kikuchi K."/>
            <person name="Tohari S."/>
            <person name="Chew A.K."/>
            <person name="Tay A."/>
            <person name="Fujiwara A."/>
            <person name="Hosoya S."/>
            <person name="Suetake H."/>
            <person name="Naruse K."/>
            <person name="Brenner S."/>
            <person name="Suzuki Y."/>
            <person name="Venkatesh B."/>
        </authorList>
    </citation>
    <scope>NUCLEOTIDE SEQUENCE [LARGE SCALE GENOMIC DNA]</scope>
</reference>
<dbReference type="InterPro" id="IPR050951">
    <property type="entry name" value="Retrovirus_Pol_polyprotein"/>
</dbReference>
<protein>
    <recommendedName>
        <fullName evidence="1">Integrase catalytic domain-containing protein</fullName>
    </recommendedName>
</protein>
<feature type="domain" description="Integrase catalytic" evidence="1">
    <location>
        <begin position="1"/>
        <end position="134"/>
    </location>
</feature>